<feature type="repeat" description="ANK" evidence="1">
    <location>
        <begin position="464"/>
        <end position="496"/>
    </location>
</feature>
<dbReference type="SMART" id="SM00248">
    <property type="entry name" value="ANK"/>
    <property type="match status" value="2"/>
</dbReference>
<sequence>MKRNKEKDGKKGMSETSCSAEKFSVKRRSSLTGSVMDTSSSSTSNSSVESDESEIFDRSVNNTEDMEKCSMSVRRLSVAEPDATATAFKHRENNEAGNGNNKRSALNTDKINVTVGKEAERWQHSKKQTRREKRKKRKEKEKLRILECDGKGSTDIPDNSVIIQKVLHLAKDSNYSERSLIDTVKMSFGELQNSKKGSAYSSSTIGKNEVKITNNSDMLHVYTTGHELRELLQSHEKDDAFSKFRLSLDEKMGNSLIGALPATSRKSNINEFVEFMPTKFSVKKDLFYILFLCHILNIKVGQKYAQWTRTFHKAILDGDKNTFTRKFNCLVRILRKSVCNVHYQCLDERRCKERIIMNILKLTNFLSQGILAHFSEQNGTYTIIHQLAATRNVQKCGIFGVHNKCRMIKTLLDGLSQKNRRNILCLQMHKNGKTPLHIAAESGQPCQIEALMYYEAPADVLDFSKRAPIHYAVLRKDVYTTKMLLWYGADMAVLRKNHFFSQLSSMSSNNSAVGFVLLGHFYYIKIGINCLCALRKKALEDIFMKWTKLFVRGIWSPYKSFTDLHFIRLASDGISQSGNSITKKRTVDLNVLYNVKQNPDYNKYPLSLLFIIPTFYKSADFYSDASNPQIYCTPLTFDSTDDIVELIKCPPVFGIYNSKEINTHEISLHLIYFLLHVNFLFHLSFNVDVHRIRDKVKHIVLAVQGIICGPPDFCIWNKIKKEEKAKLD</sequence>
<dbReference type="Proteomes" id="UP000046393">
    <property type="component" value="Unplaced"/>
</dbReference>
<protein>
    <submittedName>
        <fullName evidence="4">ANK_REP_REGION domain-containing protein</fullName>
    </submittedName>
</protein>
<feature type="region of interest" description="Disordered" evidence="2">
    <location>
        <begin position="87"/>
        <end position="141"/>
    </location>
</feature>
<feature type="compositionally biased region" description="Basic residues" evidence="2">
    <location>
        <begin position="124"/>
        <end position="139"/>
    </location>
</feature>
<proteinExistence type="predicted"/>
<dbReference type="Gene3D" id="1.25.40.20">
    <property type="entry name" value="Ankyrin repeat-containing domain"/>
    <property type="match status" value="1"/>
</dbReference>
<evidence type="ECO:0000256" key="1">
    <source>
        <dbReference type="PROSITE-ProRule" id="PRU00023"/>
    </source>
</evidence>
<keyword evidence="1" id="KW-0040">ANK repeat</keyword>
<dbReference type="SUPFAM" id="SSF48403">
    <property type="entry name" value="Ankyrin repeat"/>
    <property type="match status" value="1"/>
</dbReference>
<dbReference type="InterPro" id="IPR002110">
    <property type="entry name" value="Ankyrin_rpt"/>
</dbReference>
<feature type="region of interest" description="Disordered" evidence="2">
    <location>
        <begin position="1"/>
        <end position="74"/>
    </location>
</feature>
<dbReference type="PROSITE" id="PS50297">
    <property type="entry name" value="ANK_REP_REGION"/>
    <property type="match status" value="1"/>
</dbReference>
<feature type="repeat" description="ANK" evidence="1">
    <location>
        <begin position="431"/>
        <end position="463"/>
    </location>
</feature>
<dbReference type="Pfam" id="PF12796">
    <property type="entry name" value="Ank_2"/>
    <property type="match status" value="1"/>
</dbReference>
<feature type="compositionally biased region" description="Basic and acidic residues" evidence="2">
    <location>
        <begin position="1"/>
        <end position="13"/>
    </location>
</feature>
<dbReference type="AlphaFoldDB" id="A0A0N5AZC9"/>
<feature type="compositionally biased region" description="Polar residues" evidence="2">
    <location>
        <begin position="95"/>
        <end position="111"/>
    </location>
</feature>
<dbReference type="PROSITE" id="PS50088">
    <property type="entry name" value="ANK_REPEAT"/>
    <property type="match status" value="2"/>
</dbReference>
<evidence type="ECO:0000313" key="3">
    <source>
        <dbReference type="Proteomes" id="UP000046393"/>
    </source>
</evidence>
<reference evidence="4" key="1">
    <citation type="submission" date="2017-02" db="UniProtKB">
        <authorList>
            <consortium name="WormBaseParasite"/>
        </authorList>
    </citation>
    <scope>IDENTIFICATION</scope>
</reference>
<keyword evidence="3" id="KW-1185">Reference proteome</keyword>
<evidence type="ECO:0000313" key="4">
    <source>
        <dbReference type="WBParaSite" id="SMUV_0001035301-mRNA-1"/>
    </source>
</evidence>
<accession>A0A0N5AZC9</accession>
<name>A0A0N5AZC9_9BILA</name>
<dbReference type="WBParaSite" id="SMUV_0001035301-mRNA-1">
    <property type="protein sequence ID" value="SMUV_0001035301-mRNA-1"/>
    <property type="gene ID" value="SMUV_0001035301"/>
</dbReference>
<dbReference type="InterPro" id="IPR036770">
    <property type="entry name" value="Ankyrin_rpt-contain_sf"/>
</dbReference>
<feature type="compositionally biased region" description="Low complexity" evidence="2">
    <location>
        <begin position="30"/>
        <end position="48"/>
    </location>
</feature>
<organism evidence="3 4">
    <name type="scientific">Syphacia muris</name>
    <dbReference type="NCBI Taxonomy" id="451379"/>
    <lineage>
        <taxon>Eukaryota</taxon>
        <taxon>Metazoa</taxon>
        <taxon>Ecdysozoa</taxon>
        <taxon>Nematoda</taxon>
        <taxon>Chromadorea</taxon>
        <taxon>Rhabditida</taxon>
        <taxon>Spirurina</taxon>
        <taxon>Oxyuridomorpha</taxon>
        <taxon>Oxyuroidea</taxon>
        <taxon>Oxyuridae</taxon>
        <taxon>Syphacia</taxon>
    </lineage>
</organism>
<evidence type="ECO:0000256" key="2">
    <source>
        <dbReference type="SAM" id="MobiDB-lite"/>
    </source>
</evidence>